<dbReference type="InParanoid" id="K1XJ36"/>
<evidence type="ECO:0000313" key="3">
    <source>
        <dbReference type="Proteomes" id="UP000006753"/>
    </source>
</evidence>
<proteinExistence type="predicted"/>
<keyword evidence="1" id="KW-0732">Signal</keyword>
<evidence type="ECO:0000313" key="2">
    <source>
        <dbReference type="EMBL" id="EKD20693.1"/>
    </source>
</evidence>
<gene>
    <name evidence="2" type="ORF">MBM_01375</name>
</gene>
<evidence type="ECO:0000256" key="1">
    <source>
        <dbReference type="SAM" id="SignalP"/>
    </source>
</evidence>
<dbReference type="KEGG" id="mbe:MBM_01375"/>
<keyword evidence="3" id="KW-1185">Reference proteome</keyword>
<organism evidence="2 3">
    <name type="scientific">Marssonina brunnea f. sp. multigermtubi (strain MB_m1)</name>
    <name type="common">Marssonina leaf spot fungus</name>
    <dbReference type="NCBI Taxonomy" id="1072389"/>
    <lineage>
        <taxon>Eukaryota</taxon>
        <taxon>Fungi</taxon>
        <taxon>Dikarya</taxon>
        <taxon>Ascomycota</taxon>
        <taxon>Pezizomycotina</taxon>
        <taxon>Leotiomycetes</taxon>
        <taxon>Helotiales</taxon>
        <taxon>Drepanopezizaceae</taxon>
        <taxon>Drepanopeziza</taxon>
    </lineage>
</organism>
<dbReference type="AlphaFoldDB" id="K1XJ36"/>
<name>K1XJ36_MARBU</name>
<protein>
    <submittedName>
        <fullName evidence="2">Uncharacterized protein</fullName>
    </submittedName>
</protein>
<reference evidence="2 3" key="1">
    <citation type="journal article" date="2012" name="BMC Genomics">
        <title>Sequencing the genome of Marssonina brunnea reveals fungus-poplar co-evolution.</title>
        <authorList>
            <person name="Zhu S."/>
            <person name="Cao Y.-Z."/>
            <person name="Jiang C."/>
            <person name="Tan B.-Y."/>
            <person name="Wang Z."/>
            <person name="Feng S."/>
            <person name="Zhang L."/>
            <person name="Su X.-H."/>
            <person name="Brejova B."/>
            <person name="Vinar T."/>
            <person name="Xu M."/>
            <person name="Wang M.-X."/>
            <person name="Zhang S.-G."/>
            <person name="Huang M.-R."/>
            <person name="Wu R."/>
            <person name="Zhou Y."/>
        </authorList>
    </citation>
    <scope>NUCLEOTIDE SEQUENCE [LARGE SCALE GENOMIC DNA]</scope>
    <source>
        <strain evidence="2 3">MB_m1</strain>
    </source>
</reference>
<dbReference type="HOGENOM" id="CLU_1378391_0_0_1"/>
<dbReference type="GeneID" id="18757310"/>
<dbReference type="OrthoDB" id="10349067at2759"/>
<sequence length="198" mass="21542">MRFGIVAAVFKLSLSSLPAATAAIISQISAFDCHLPGIFELPKTHPISAAEFQALCVSLSGMSLRPSSRESRLKSSNALPGPKKNVRFVQDPTDPKMDLCEYREFAVRRLQPTPKSGCSPHIRGLSYVTKASGGRMFLKKELGNFLPSQPAGMHRARCKGLIESGVCTRCDRSPFALNPSYHDPHPGAPIVDGQPYFT</sequence>
<dbReference type="EMBL" id="JH921429">
    <property type="protein sequence ID" value="EKD20693.1"/>
    <property type="molecule type" value="Genomic_DNA"/>
</dbReference>
<feature type="chain" id="PRO_5003853362" evidence="1">
    <location>
        <begin position="23"/>
        <end position="198"/>
    </location>
</feature>
<feature type="signal peptide" evidence="1">
    <location>
        <begin position="1"/>
        <end position="22"/>
    </location>
</feature>
<accession>K1XJ36</accession>
<dbReference type="Proteomes" id="UP000006753">
    <property type="component" value="Unassembled WGS sequence"/>
</dbReference>